<dbReference type="OrthoDB" id="199913at2759"/>
<dbReference type="EMBL" id="OC922582">
    <property type="protein sequence ID" value="CAD7654279.1"/>
    <property type="molecule type" value="Genomic_DNA"/>
</dbReference>
<dbReference type="GO" id="GO:0004806">
    <property type="term" value="F:triacylglycerol lipase activity"/>
    <property type="evidence" value="ECO:0007669"/>
    <property type="project" value="InterPro"/>
</dbReference>
<dbReference type="Pfam" id="PF00151">
    <property type="entry name" value="Lipase"/>
    <property type="match status" value="1"/>
</dbReference>
<protein>
    <recommendedName>
        <fullName evidence="6">Lipase domain-containing protein</fullName>
    </recommendedName>
</protein>
<dbReference type="AlphaFoldDB" id="A0A7R9M637"/>
<dbReference type="InterPro" id="IPR000734">
    <property type="entry name" value="TAG_lipase"/>
</dbReference>
<evidence type="ECO:0000256" key="3">
    <source>
        <dbReference type="ARBA" id="ARBA00022525"/>
    </source>
</evidence>
<dbReference type="GO" id="GO:0016042">
    <property type="term" value="P:lipid catabolic process"/>
    <property type="evidence" value="ECO:0007669"/>
    <property type="project" value="TreeGrafter"/>
</dbReference>
<evidence type="ECO:0000259" key="6">
    <source>
        <dbReference type="Pfam" id="PF00151"/>
    </source>
</evidence>
<evidence type="ECO:0000256" key="2">
    <source>
        <dbReference type="ARBA" id="ARBA00010701"/>
    </source>
</evidence>
<gene>
    <name evidence="7" type="ORF">ONB1V03_LOCUS10926</name>
</gene>
<evidence type="ECO:0000256" key="5">
    <source>
        <dbReference type="RuleBase" id="RU004262"/>
    </source>
</evidence>
<name>A0A7R9M637_9ACAR</name>
<dbReference type="SUPFAM" id="SSF53474">
    <property type="entry name" value="alpha/beta-Hydrolases"/>
    <property type="match status" value="1"/>
</dbReference>
<dbReference type="PANTHER" id="PTHR11610">
    <property type="entry name" value="LIPASE"/>
    <property type="match status" value="1"/>
</dbReference>
<keyword evidence="3" id="KW-0964">Secreted</keyword>
<sequence length="357" mass="39522">MVAPMLGIFTSQTPQVCYTELGCFRNDGVFGANPIRPINPFPQSPQTIGTEFLFYSLTNANNPQTIQALDSYLFKNIKFNSSLQTRIVIHGYKAGLLVNGFSHNSFEVVKDGLLNSGNSNVILVQWTRGASGLYFQSVANCRVVASQIALLIKYLVNERKARTDMFHLIGFSLGAHISGYVGKLVPNLGRITALDAAKPYFDGVSAGVRLDSSDALFIDSYHTDNDMGTTSPIGNIDIYFNGGNRQPGCDYQIFDTALNDGILDGLFETLSCDHKRALDYYADFLLTSKSACRPVAYRCDSWHKFMSGLCWMCGQSGENCVVVGLNADLNTHRNVYRKADNNPIVVRKIDTHFEAYY</sequence>
<dbReference type="EMBL" id="CAJPVJ010007757">
    <property type="protein sequence ID" value="CAG2171466.1"/>
    <property type="molecule type" value="Genomic_DNA"/>
</dbReference>
<dbReference type="InterPro" id="IPR013818">
    <property type="entry name" value="Lipase"/>
</dbReference>
<keyword evidence="8" id="KW-1185">Reference proteome</keyword>
<evidence type="ECO:0000313" key="8">
    <source>
        <dbReference type="Proteomes" id="UP000728032"/>
    </source>
</evidence>
<feature type="domain" description="Lipase" evidence="6">
    <location>
        <begin position="15"/>
        <end position="329"/>
    </location>
</feature>
<comment type="similarity">
    <text evidence="2 5">Belongs to the AB hydrolase superfamily. Lipase family.</text>
</comment>
<dbReference type="PRINTS" id="PR00821">
    <property type="entry name" value="TAGLIPASE"/>
</dbReference>
<evidence type="ECO:0000256" key="1">
    <source>
        <dbReference type="ARBA" id="ARBA00004613"/>
    </source>
</evidence>
<dbReference type="GO" id="GO:0005615">
    <property type="term" value="C:extracellular space"/>
    <property type="evidence" value="ECO:0007669"/>
    <property type="project" value="TreeGrafter"/>
</dbReference>
<dbReference type="InterPro" id="IPR029058">
    <property type="entry name" value="AB_hydrolase_fold"/>
</dbReference>
<reference evidence="7" key="1">
    <citation type="submission" date="2020-11" db="EMBL/GenBank/DDBJ databases">
        <authorList>
            <person name="Tran Van P."/>
        </authorList>
    </citation>
    <scope>NUCLEOTIDE SEQUENCE</scope>
</reference>
<comment type="subcellular location">
    <subcellularLocation>
        <location evidence="1">Secreted</location>
    </subcellularLocation>
</comment>
<dbReference type="Gene3D" id="3.40.50.1820">
    <property type="entry name" value="alpha/beta hydrolase"/>
    <property type="match status" value="1"/>
</dbReference>
<evidence type="ECO:0000256" key="4">
    <source>
        <dbReference type="ARBA" id="ARBA00023157"/>
    </source>
</evidence>
<organism evidence="7">
    <name type="scientific">Oppiella nova</name>
    <dbReference type="NCBI Taxonomy" id="334625"/>
    <lineage>
        <taxon>Eukaryota</taxon>
        <taxon>Metazoa</taxon>
        <taxon>Ecdysozoa</taxon>
        <taxon>Arthropoda</taxon>
        <taxon>Chelicerata</taxon>
        <taxon>Arachnida</taxon>
        <taxon>Acari</taxon>
        <taxon>Acariformes</taxon>
        <taxon>Sarcoptiformes</taxon>
        <taxon>Oribatida</taxon>
        <taxon>Brachypylina</taxon>
        <taxon>Oppioidea</taxon>
        <taxon>Oppiidae</taxon>
        <taxon>Oppiella</taxon>
    </lineage>
</organism>
<dbReference type="InterPro" id="IPR002331">
    <property type="entry name" value="Lipase_panc"/>
</dbReference>
<dbReference type="PRINTS" id="PR00823">
    <property type="entry name" value="PANCLIPASE"/>
</dbReference>
<dbReference type="Proteomes" id="UP000728032">
    <property type="component" value="Unassembled WGS sequence"/>
</dbReference>
<keyword evidence="4" id="KW-1015">Disulfide bond</keyword>
<evidence type="ECO:0000313" key="7">
    <source>
        <dbReference type="EMBL" id="CAD7654279.1"/>
    </source>
</evidence>
<accession>A0A7R9M637</accession>
<proteinExistence type="inferred from homology"/>